<feature type="transmembrane region" description="Helical" evidence="8">
    <location>
        <begin position="242"/>
        <end position="259"/>
    </location>
</feature>
<feature type="transmembrane region" description="Helical" evidence="8">
    <location>
        <begin position="83"/>
        <end position="101"/>
    </location>
</feature>
<dbReference type="AlphaFoldDB" id="A0A9D1PWU7"/>
<gene>
    <name evidence="9" type="primary">panF</name>
    <name evidence="9" type="ORF">H9894_05105</name>
</gene>
<proteinExistence type="inferred from homology"/>
<feature type="transmembrane region" description="Helical" evidence="8">
    <location>
        <begin position="460"/>
        <end position="478"/>
    </location>
</feature>
<dbReference type="NCBIfam" id="TIGR00813">
    <property type="entry name" value="sss"/>
    <property type="match status" value="1"/>
</dbReference>
<dbReference type="InterPro" id="IPR050277">
    <property type="entry name" value="Sodium:Solute_Symporter"/>
</dbReference>
<sequence>MSSLAVLAPVLLFMAVMLLVSAVLSRAQGHASQKGSSHFLSEYFIGSRSLGGFVLAMTTVATYSSVSSFVGGPGQAWEIGFGWIYMSVVQVTMLILLLGVLGKKLALAARQINAVTIIDIIRHRYQSDLLATLSAVIIVIFLCATMIAQFVGGAKLFEAVTGLPYLAGLALFGLSVVVYTTVGGFRGVAVTDAVCAVFMLAGMVVLLAGLLQQGGGFAAIMTDLASRKPELLEPLSAGQMPVSLYISQWVLVGLCVLALPQSAVRCLSYESTRSLHRALVIGTVVIGAMNIGMNLIGVLSAGVLTDDLAAYGGSIDNIIPRLIASMSPLVAGFCIIGPIAATISTISSLLLAASSSLVKDIYLYELGRRGLPVSGRRVTFLSQGCTLVLGLASFMLSIDPPSVIWKINMFAFGGLESAFLWIFLLGLFWKKANRTGGLAAICGGTLSYCLAMLWGIRPAGLHPIVIGIAVSLICFLAGSRLGQSVSPAVLKCYFASAWEDGDREAGKTTGTARPDRQGQA</sequence>
<feature type="transmembrane region" description="Helical" evidence="8">
    <location>
        <begin position="6"/>
        <end position="24"/>
    </location>
</feature>
<accession>A0A9D1PWU7</accession>
<feature type="transmembrane region" description="Helical" evidence="8">
    <location>
        <begin position="378"/>
        <end position="398"/>
    </location>
</feature>
<dbReference type="CDD" id="cd10327">
    <property type="entry name" value="SLC5sbd_PanF"/>
    <property type="match status" value="1"/>
</dbReference>
<evidence type="ECO:0000256" key="6">
    <source>
        <dbReference type="ARBA" id="ARBA00023136"/>
    </source>
</evidence>
<evidence type="ECO:0000256" key="4">
    <source>
        <dbReference type="ARBA" id="ARBA00022692"/>
    </source>
</evidence>
<reference evidence="9" key="2">
    <citation type="submission" date="2021-04" db="EMBL/GenBank/DDBJ databases">
        <authorList>
            <person name="Gilroy R."/>
        </authorList>
    </citation>
    <scope>NUCLEOTIDE SEQUENCE</scope>
    <source>
        <strain evidence="9">ChiHecec2B26-446</strain>
    </source>
</reference>
<name>A0A9D1PWU7_9BACT</name>
<comment type="subcellular location">
    <subcellularLocation>
        <location evidence="1">Membrane</location>
        <topology evidence="1">Multi-pass membrane protein</topology>
    </subcellularLocation>
</comment>
<dbReference type="Gene3D" id="1.20.1730.10">
    <property type="entry name" value="Sodium/glucose cotransporter"/>
    <property type="match status" value="1"/>
</dbReference>
<dbReference type="PANTHER" id="PTHR48086:SF4">
    <property type="entry name" value="SODIUM_PANTOTHENATE SYMPORTER"/>
    <property type="match status" value="1"/>
</dbReference>
<feature type="transmembrane region" description="Helical" evidence="8">
    <location>
        <begin position="129"/>
        <end position="151"/>
    </location>
</feature>
<dbReference type="GO" id="GO:0005886">
    <property type="term" value="C:plasma membrane"/>
    <property type="evidence" value="ECO:0007669"/>
    <property type="project" value="TreeGrafter"/>
</dbReference>
<feature type="transmembrane region" description="Helical" evidence="8">
    <location>
        <begin position="163"/>
        <end position="182"/>
    </location>
</feature>
<feature type="transmembrane region" description="Helical" evidence="8">
    <location>
        <begin position="410"/>
        <end position="429"/>
    </location>
</feature>
<evidence type="ECO:0000313" key="10">
    <source>
        <dbReference type="Proteomes" id="UP000886752"/>
    </source>
</evidence>
<feature type="transmembrane region" description="Helical" evidence="8">
    <location>
        <begin position="194"/>
        <end position="222"/>
    </location>
</feature>
<dbReference type="GO" id="GO:0015081">
    <property type="term" value="F:sodium ion transmembrane transporter activity"/>
    <property type="evidence" value="ECO:0007669"/>
    <property type="project" value="InterPro"/>
</dbReference>
<protein>
    <submittedName>
        <fullName evidence="9">Sodium/pantothenate symporter</fullName>
    </submittedName>
</protein>
<organism evidence="9 10">
    <name type="scientific">Candidatus Desulfovibrio intestinipullorum</name>
    <dbReference type="NCBI Taxonomy" id="2838536"/>
    <lineage>
        <taxon>Bacteria</taxon>
        <taxon>Pseudomonadati</taxon>
        <taxon>Thermodesulfobacteriota</taxon>
        <taxon>Desulfovibrionia</taxon>
        <taxon>Desulfovibrionales</taxon>
        <taxon>Desulfovibrionaceae</taxon>
        <taxon>Desulfovibrio</taxon>
    </lineage>
</organism>
<evidence type="ECO:0000256" key="1">
    <source>
        <dbReference type="ARBA" id="ARBA00004141"/>
    </source>
</evidence>
<dbReference type="GO" id="GO:0036376">
    <property type="term" value="P:sodium ion export across plasma membrane"/>
    <property type="evidence" value="ECO:0007669"/>
    <property type="project" value="InterPro"/>
</dbReference>
<dbReference type="PANTHER" id="PTHR48086">
    <property type="entry name" value="SODIUM/PROLINE SYMPORTER-RELATED"/>
    <property type="match status" value="1"/>
</dbReference>
<feature type="transmembrane region" description="Helical" evidence="8">
    <location>
        <begin position="330"/>
        <end position="358"/>
    </location>
</feature>
<evidence type="ECO:0000256" key="7">
    <source>
        <dbReference type="RuleBase" id="RU362091"/>
    </source>
</evidence>
<evidence type="ECO:0000313" key="9">
    <source>
        <dbReference type="EMBL" id="HIW00551.1"/>
    </source>
</evidence>
<keyword evidence="5 8" id="KW-1133">Transmembrane helix</keyword>
<evidence type="ECO:0000256" key="8">
    <source>
        <dbReference type="SAM" id="Phobius"/>
    </source>
</evidence>
<dbReference type="NCBIfam" id="TIGR02119">
    <property type="entry name" value="panF"/>
    <property type="match status" value="1"/>
</dbReference>
<dbReference type="Proteomes" id="UP000886752">
    <property type="component" value="Unassembled WGS sequence"/>
</dbReference>
<dbReference type="GO" id="GO:0015233">
    <property type="term" value="F:pantothenate transmembrane transporter activity"/>
    <property type="evidence" value="ECO:0007669"/>
    <property type="project" value="InterPro"/>
</dbReference>
<keyword evidence="3" id="KW-0813">Transport</keyword>
<dbReference type="InterPro" id="IPR011849">
    <property type="entry name" value="Na/pantothenate_symporter"/>
</dbReference>
<keyword evidence="6 8" id="KW-0472">Membrane</keyword>
<comment type="caution">
    <text evidence="9">The sequence shown here is derived from an EMBL/GenBank/DDBJ whole genome shotgun (WGS) entry which is preliminary data.</text>
</comment>
<evidence type="ECO:0000256" key="2">
    <source>
        <dbReference type="ARBA" id="ARBA00006434"/>
    </source>
</evidence>
<dbReference type="InterPro" id="IPR038377">
    <property type="entry name" value="Na/Glc_symporter_sf"/>
</dbReference>
<feature type="transmembrane region" description="Helical" evidence="8">
    <location>
        <begin position="436"/>
        <end position="454"/>
    </location>
</feature>
<dbReference type="InterPro" id="IPR001734">
    <property type="entry name" value="Na/solute_symporter"/>
</dbReference>
<reference evidence="9" key="1">
    <citation type="journal article" date="2021" name="PeerJ">
        <title>Extensive microbial diversity within the chicken gut microbiome revealed by metagenomics and culture.</title>
        <authorList>
            <person name="Gilroy R."/>
            <person name="Ravi A."/>
            <person name="Getino M."/>
            <person name="Pursley I."/>
            <person name="Horton D.L."/>
            <person name="Alikhan N.F."/>
            <person name="Baker D."/>
            <person name="Gharbi K."/>
            <person name="Hall N."/>
            <person name="Watson M."/>
            <person name="Adriaenssens E.M."/>
            <person name="Foster-Nyarko E."/>
            <person name="Jarju S."/>
            <person name="Secka A."/>
            <person name="Antonio M."/>
            <person name="Oren A."/>
            <person name="Chaudhuri R.R."/>
            <person name="La Ragione R."/>
            <person name="Hildebrand F."/>
            <person name="Pallen M.J."/>
        </authorList>
    </citation>
    <scope>NUCLEOTIDE SEQUENCE</scope>
    <source>
        <strain evidence="9">ChiHecec2B26-446</strain>
    </source>
</reference>
<feature type="transmembrane region" description="Helical" evidence="8">
    <location>
        <begin position="279"/>
        <end position="304"/>
    </location>
</feature>
<keyword evidence="4 8" id="KW-0812">Transmembrane</keyword>
<evidence type="ECO:0000256" key="3">
    <source>
        <dbReference type="ARBA" id="ARBA00022448"/>
    </source>
</evidence>
<evidence type="ECO:0000256" key="5">
    <source>
        <dbReference type="ARBA" id="ARBA00022989"/>
    </source>
</evidence>
<comment type="similarity">
    <text evidence="2 7">Belongs to the sodium:solute symporter (SSF) (TC 2.A.21) family.</text>
</comment>
<dbReference type="EMBL" id="DXHV01000054">
    <property type="protein sequence ID" value="HIW00551.1"/>
    <property type="molecule type" value="Genomic_DNA"/>
</dbReference>
<dbReference type="PROSITE" id="PS50283">
    <property type="entry name" value="NA_SOLUT_SYMP_3"/>
    <property type="match status" value="1"/>
</dbReference>
<dbReference type="Pfam" id="PF00474">
    <property type="entry name" value="SSF"/>
    <property type="match status" value="1"/>
</dbReference>
<feature type="transmembrane region" description="Helical" evidence="8">
    <location>
        <begin position="45"/>
        <end position="63"/>
    </location>
</feature>